<keyword evidence="7" id="KW-1185">Reference proteome</keyword>
<feature type="domain" description="MYND-type" evidence="5">
    <location>
        <begin position="104"/>
        <end position="146"/>
    </location>
</feature>
<protein>
    <submittedName>
        <fullName evidence="6">MYND-type domain-containing protein</fullName>
    </submittedName>
</protein>
<dbReference type="Gene3D" id="6.10.140.2220">
    <property type="match status" value="1"/>
</dbReference>
<dbReference type="SUPFAM" id="SSF144232">
    <property type="entry name" value="HIT/MYND zinc finger-like"/>
    <property type="match status" value="1"/>
</dbReference>
<organism evidence="6 7">
    <name type="scientific">Mycena sanguinolenta</name>
    <dbReference type="NCBI Taxonomy" id="230812"/>
    <lineage>
        <taxon>Eukaryota</taxon>
        <taxon>Fungi</taxon>
        <taxon>Dikarya</taxon>
        <taxon>Basidiomycota</taxon>
        <taxon>Agaricomycotina</taxon>
        <taxon>Agaricomycetes</taxon>
        <taxon>Agaricomycetidae</taxon>
        <taxon>Agaricales</taxon>
        <taxon>Marasmiineae</taxon>
        <taxon>Mycenaceae</taxon>
        <taxon>Mycena</taxon>
    </lineage>
</organism>
<dbReference type="PROSITE" id="PS50865">
    <property type="entry name" value="ZF_MYND_2"/>
    <property type="match status" value="1"/>
</dbReference>
<evidence type="ECO:0000259" key="5">
    <source>
        <dbReference type="PROSITE" id="PS50865"/>
    </source>
</evidence>
<proteinExistence type="predicted"/>
<name>A0A8H6Y1D0_9AGAR</name>
<dbReference type="InterPro" id="IPR002893">
    <property type="entry name" value="Znf_MYND"/>
</dbReference>
<keyword evidence="2 4" id="KW-0863">Zinc-finger</keyword>
<comment type="caution">
    <text evidence="6">The sequence shown here is derived from an EMBL/GenBank/DDBJ whole genome shotgun (WGS) entry which is preliminary data.</text>
</comment>
<dbReference type="Proteomes" id="UP000623467">
    <property type="component" value="Unassembled WGS sequence"/>
</dbReference>
<dbReference type="AlphaFoldDB" id="A0A8H6Y1D0"/>
<evidence type="ECO:0000256" key="1">
    <source>
        <dbReference type="ARBA" id="ARBA00022723"/>
    </source>
</evidence>
<evidence type="ECO:0000256" key="3">
    <source>
        <dbReference type="ARBA" id="ARBA00022833"/>
    </source>
</evidence>
<evidence type="ECO:0000313" key="7">
    <source>
        <dbReference type="Proteomes" id="UP000623467"/>
    </source>
</evidence>
<dbReference type="EMBL" id="JACAZH010000014">
    <property type="protein sequence ID" value="KAF7350624.1"/>
    <property type="molecule type" value="Genomic_DNA"/>
</dbReference>
<accession>A0A8H6Y1D0</accession>
<dbReference type="Gene3D" id="1.25.40.20">
    <property type="entry name" value="Ankyrin repeat-containing domain"/>
    <property type="match status" value="1"/>
</dbReference>
<gene>
    <name evidence="6" type="ORF">MSAN_01622600</name>
</gene>
<dbReference type="InterPro" id="IPR036770">
    <property type="entry name" value="Ankyrin_rpt-contain_sf"/>
</dbReference>
<evidence type="ECO:0000256" key="4">
    <source>
        <dbReference type="PROSITE-ProRule" id="PRU00134"/>
    </source>
</evidence>
<dbReference type="OrthoDB" id="432970at2759"/>
<evidence type="ECO:0000313" key="6">
    <source>
        <dbReference type="EMBL" id="KAF7350624.1"/>
    </source>
</evidence>
<keyword evidence="1" id="KW-0479">Metal-binding</keyword>
<dbReference type="GO" id="GO:0008270">
    <property type="term" value="F:zinc ion binding"/>
    <property type="evidence" value="ECO:0007669"/>
    <property type="project" value="UniProtKB-KW"/>
</dbReference>
<keyword evidence="3" id="KW-0862">Zinc</keyword>
<dbReference type="Pfam" id="PF01753">
    <property type="entry name" value="zf-MYND"/>
    <property type="match status" value="1"/>
</dbReference>
<dbReference type="SUPFAM" id="SSF48403">
    <property type="entry name" value="Ankyrin repeat"/>
    <property type="match status" value="1"/>
</dbReference>
<sequence length="146" mass="16259">MDFEYAQLLYDAGGDVNNRNRYGGTAAHEIAQIWTPQDVAIVLRATEALKWFLDHNGSVDIADSDGMTARRMTTTLQRFAPGLNAIVVASDRERKARANGEGCCALCGRAADVTMKRCGRCKVARYCTPDVRDCQKTDWPHHKKHC</sequence>
<evidence type="ECO:0000256" key="2">
    <source>
        <dbReference type="ARBA" id="ARBA00022771"/>
    </source>
</evidence>
<reference evidence="6" key="1">
    <citation type="submission" date="2020-05" db="EMBL/GenBank/DDBJ databases">
        <title>Mycena genomes resolve the evolution of fungal bioluminescence.</title>
        <authorList>
            <person name="Tsai I.J."/>
        </authorList>
    </citation>
    <scope>NUCLEOTIDE SEQUENCE</scope>
    <source>
        <strain evidence="6">160909Yilan</strain>
    </source>
</reference>